<protein>
    <submittedName>
        <fullName evidence="1">Uncharacterized protein</fullName>
    </submittedName>
</protein>
<accession>A0A2R3Z945</accession>
<sequence length="142" mass="16808">MRKRGHKLDFKGDKSEVVIDGMELTIRLREKNKRVPDETIGHYTFTKLVPTGILIFQVYRSLHDKSWYGSATKPLEDKILTILAGLELFAKNEKEYQARLEKSWAEQRIREDKEKKIKAKRDAELSKLKKLIDQSEQWHRVQ</sequence>
<reference evidence="2" key="1">
    <citation type="submission" date="2018-03" db="EMBL/GenBank/DDBJ databases">
        <title>Gramella fulva sp. nov., isolated from a dry surface of tidal flat.</title>
        <authorList>
            <person name="Hwang S.H."/>
            <person name="Hwang W.M."/>
            <person name="Kang K."/>
            <person name="Ahn T.-Y."/>
        </authorList>
    </citation>
    <scope>NUCLEOTIDE SEQUENCE [LARGE SCALE GENOMIC DNA]</scope>
    <source>
        <strain evidence="2">SH35</strain>
    </source>
</reference>
<dbReference type="OrthoDB" id="9777694at2"/>
<organism evidence="1 2">
    <name type="scientific">Christiangramia fulva</name>
    <dbReference type="NCBI Taxonomy" id="2126553"/>
    <lineage>
        <taxon>Bacteria</taxon>
        <taxon>Pseudomonadati</taxon>
        <taxon>Bacteroidota</taxon>
        <taxon>Flavobacteriia</taxon>
        <taxon>Flavobacteriales</taxon>
        <taxon>Flavobacteriaceae</taxon>
        <taxon>Christiangramia</taxon>
    </lineage>
</organism>
<evidence type="ECO:0000313" key="2">
    <source>
        <dbReference type="Proteomes" id="UP000241507"/>
    </source>
</evidence>
<dbReference type="RefSeq" id="WP_107013551.1">
    <property type="nucleotide sequence ID" value="NZ_CP028136.1"/>
</dbReference>
<dbReference type="AlphaFoldDB" id="A0A2R3Z945"/>
<dbReference type="KEGG" id="grs:C7S20_16765"/>
<evidence type="ECO:0000313" key="1">
    <source>
        <dbReference type="EMBL" id="AVR46780.1"/>
    </source>
</evidence>
<keyword evidence="2" id="KW-1185">Reference proteome</keyword>
<dbReference type="EMBL" id="CP028136">
    <property type="protein sequence ID" value="AVR46780.1"/>
    <property type="molecule type" value="Genomic_DNA"/>
</dbReference>
<gene>
    <name evidence="1" type="ORF">C7S20_16765</name>
</gene>
<dbReference type="Proteomes" id="UP000241507">
    <property type="component" value="Chromosome"/>
</dbReference>
<name>A0A2R3Z945_9FLAO</name>
<proteinExistence type="predicted"/>